<keyword evidence="1" id="KW-0175">Coiled coil</keyword>
<evidence type="ECO:0000313" key="3">
    <source>
        <dbReference type="EMBL" id="KAH9297053.1"/>
    </source>
</evidence>
<name>A0AA38FC71_TAXCH</name>
<sequence length="395" mass="43885">MKNKGERWENDRGSKWSPIETIEEEPLLENSGLPSGPENIIVLSESDEGEVPNPTRTLEFTVEEEKEVPSTEPLSTTDSSTQKAPDTSLTSLLEATVVNTLSAMGSLALGPLVTSPSSSTFAWVQPLVDSRKRKPSSHLTGPNFDVVTTLLGTTPPPPAKRAKTTSRIVIDAQGQQFLEVTKPKVDKAEHDLLASDLELSRIPMGESTPKSEVHNLQEIVTKVIERVEKGKKTIEQLEEQNQVLSNFIKSLLAKDKVLDPTPLATLPPHMILSQDEVHSIKDIHRYSTYGRAMEAMVDDMTITGLKFIQEAFKDNEKVANLQQKLSSSIGTMDKELKLWSSCIIDLRLMGQGDEKILMANKFFDDAKNNLSGLWVFSVEWKIKVLEEALGELRNR</sequence>
<feature type="compositionally biased region" description="Polar residues" evidence="2">
    <location>
        <begin position="72"/>
        <end position="87"/>
    </location>
</feature>
<dbReference type="EMBL" id="JAHRHJ020000010">
    <property type="protein sequence ID" value="KAH9297053.1"/>
    <property type="molecule type" value="Genomic_DNA"/>
</dbReference>
<comment type="caution">
    <text evidence="3">The sequence shown here is derived from an EMBL/GenBank/DDBJ whole genome shotgun (WGS) entry which is preliminary data.</text>
</comment>
<reference evidence="3 4" key="1">
    <citation type="journal article" date="2021" name="Nat. Plants">
        <title>The Taxus genome provides insights into paclitaxel biosynthesis.</title>
        <authorList>
            <person name="Xiong X."/>
            <person name="Gou J."/>
            <person name="Liao Q."/>
            <person name="Li Y."/>
            <person name="Zhou Q."/>
            <person name="Bi G."/>
            <person name="Li C."/>
            <person name="Du R."/>
            <person name="Wang X."/>
            <person name="Sun T."/>
            <person name="Guo L."/>
            <person name="Liang H."/>
            <person name="Lu P."/>
            <person name="Wu Y."/>
            <person name="Zhang Z."/>
            <person name="Ro D.K."/>
            <person name="Shang Y."/>
            <person name="Huang S."/>
            <person name="Yan J."/>
        </authorList>
    </citation>
    <scope>NUCLEOTIDE SEQUENCE [LARGE SCALE GENOMIC DNA]</scope>
    <source>
        <strain evidence="3">Ta-2019</strain>
    </source>
</reference>
<proteinExistence type="predicted"/>
<accession>A0AA38FC71</accession>
<keyword evidence="4" id="KW-1185">Reference proteome</keyword>
<dbReference type="AlphaFoldDB" id="A0AA38FC71"/>
<dbReference type="Proteomes" id="UP000824469">
    <property type="component" value="Unassembled WGS sequence"/>
</dbReference>
<gene>
    <name evidence="3" type="ORF">KI387_028735</name>
</gene>
<evidence type="ECO:0000313" key="4">
    <source>
        <dbReference type="Proteomes" id="UP000824469"/>
    </source>
</evidence>
<feature type="compositionally biased region" description="Basic and acidic residues" evidence="2">
    <location>
        <begin position="1"/>
        <end position="14"/>
    </location>
</feature>
<dbReference type="Gene3D" id="1.20.5.170">
    <property type="match status" value="1"/>
</dbReference>
<feature type="coiled-coil region" evidence="1">
    <location>
        <begin position="220"/>
        <end position="254"/>
    </location>
</feature>
<protein>
    <submittedName>
        <fullName evidence="3">Uncharacterized protein</fullName>
    </submittedName>
</protein>
<organism evidence="3 4">
    <name type="scientific">Taxus chinensis</name>
    <name type="common">Chinese yew</name>
    <name type="synonym">Taxus wallichiana var. chinensis</name>
    <dbReference type="NCBI Taxonomy" id="29808"/>
    <lineage>
        <taxon>Eukaryota</taxon>
        <taxon>Viridiplantae</taxon>
        <taxon>Streptophyta</taxon>
        <taxon>Embryophyta</taxon>
        <taxon>Tracheophyta</taxon>
        <taxon>Spermatophyta</taxon>
        <taxon>Pinopsida</taxon>
        <taxon>Pinidae</taxon>
        <taxon>Conifers II</taxon>
        <taxon>Cupressales</taxon>
        <taxon>Taxaceae</taxon>
        <taxon>Taxus</taxon>
    </lineage>
</organism>
<feature type="region of interest" description="Disordered" evidence="2">
    <location>
        <begin position="1"/>
        <end position="87"/>
    </location>
</feature>
<evidence type="ECO:0000256" key="1">
    <source>
        <dbReference type="SAM" id="Coils"/>
    </source>
</evidence>
<evidence type="ECO:0000256" key="2">
    <source>
        <dbReference type="SAM" id="MobiDB-lite"/>
    </source>
</evidence>